<dbReference type="Gene3D" id="2.60.40.820">
    <property type="entry name" value="Transcription factor, T-box"/>
    <property type="match status" value="1"/>
</dbReference>
<keyword evidence="2 5" id="KW-0238">DNA-binding</keyword>
<comment type="subcellular location">
    <subcellularLocation>
        <location evidence="5">Nucleus</location>
    </subcellularLocation>
</comment>
<evidence type="ECO:0000313" key="8">
    <source>
        <dbReference type="EMBL" id="CAF1099041.1"/>
    </source>
</evidence>
<dbReference type="AlphaFoldDB" id="A0A814P0E4"/>
<evidence type="ECO:0000256" key="4">
    <source>
        <dbReference type="ARBA" id="ARBA00023242"/>
    </source>
</evidence>
<dbReference type="PANTHER" id="PTHR11267:SF201">
    <property type="entry name" value="T-BOX DOMAIN-CONTAINING PROTEIN"/>
    <property type="match status" value="1"/>
</dbReference>
<reference evidence="8" key="1">
    <citation type="submission" date="2021-02" db="EMBL/GenBank/DDBJ databases">
        <authorList>
            <person name="Nowell W R."/>
        </authorList>
    </citation>
    <scope>NUCLEOTIDE SEQUENCE</scope>
</reference>
<evidence type="ECO:0000256" key="2">
    <source>
        <dbReference type="ARBA" id="ARBA00023125"/>
    </source>
</evidence>
<feature type="region of interest" description="Disordered" evidence="6">
    <location>
        <begin position="322"/>
        <end position="341"/>
    </location>
</feature>
<dbReference type="Proteomes" id="UP000663828">
    <property type="component" value="Unassembled WGS sequence"/>
</dbReference>
<dbReference type="InterPro" id="IPR008967">
    <property type="entry name" value="p53-like_TF_DNA-bd_sf"/>
</dbReference>
<dbReference type="InterPro" id="IPR046360">
    <property type="entry name" value="T-box_DNA-bd"/>
</dbReference>
<comment type="caution">
    <text evidence="5">Lacks conserved residue(s) required for the propagation of feature annotation.</text>
</comment>
<evidence type="ECO:0000259" key="7">
    <source>
        <dbReference type="PROSITE" id="PS50252"/>
    </source>
</evidence>
<dbReference type="GO" id="GO:0045893">
    <property type="term" value="P:positive regulation of DNA-templated transcription"/>
    <property type="evidence" value="ECO:0007669"/>
    <property type="project" value="InterPro"/>
</dbReference>
<dbReference type="GO" id="GO:0000785">
    <property type="term" value="C:chromatin"/>
    <property type="evidence" value="ECO:0007669"/>
    <property type="project" value="TreeGrafter"/>
</dbReference>
<feature type="region of interest" description="Disordered" evidence="6">
    <location>
        <begin position="62"/>
        <end position="85"/>
    </location>
</feature>
<keyword evidence="3" id="KW-0804">Transcription</keyword>
<feature type="region of interest" description="Disordered" evidence="6">
    <location>
        <begin position="368"/>
        <end position="390"/>
    </location>
</feature>
<evidence type="ECO:0000256" key="1">
    <source>
        <dbReference type="ARBA" id="ARBA00023015"/>
    </source>
</evidence>
<dbReference type="InterPro" id="IPR001699">
    <property type="entry name" value="TF_T-box"/>
</dbReference>
<protein>
    <recommendedName>
        <fullName evidence="7">T-box domain-containing protein</fullName>
    </recommendedName>
</protein>
<name>A0A814P0E4_ADIRI</name>
<dbReference type="PANTHER" id="PTHR11267">
    <property type="entry name" value="T-BOX PROTEIN-RELATED"/>
    <property type="match status" value="1"/>
</dbReference>
<evidence type="ECO:0000256" key="6">
    <source>
        <dbReference type="SAM" id="MobiDB-lite"/>
    </source>
</evidence>
<gene>
    <name evidence="9" type="ORF">EDS130_LOCUS37950</name>
    <name evidence="8" type="ORF">XAT740_LOCUS18251</name>
</gene>
<dbReference type="SMART" id="SM00425">
    <property type="entry name" value="TBOX"/>
    <property type="match status" value="1"/>
</dbReference>
<dbReference type="Pfam" id="PF00907">
    <property type="entry name" value="T-box"/>
    <property type="match status" value="1"/>
</dbReference>
<keyword evidence="4 5" id="KW-0539">Nucleus</keyword>
<dbReference type="GO" id="GO:0000981">
    <property type="term" value="F:DNA-binding transcription factor activity, RNA polymerase II-specific"/>
    <property type="evidence" value="ECO:0007669"/>
    <property type="project" value="TreeGrafter"/>
</dbReference>
<dbReference type="PROSITE" id="PS50252">
    <property type="entry name" value="TBOX_3"/>
    <property type="match status" value="1"/>
</dbReference>
<dbReference type="EMBL" id="CAJNOJ010000385">
    <property type="protein sequence ID" value="CAF1427293.1"/>
    <property type="molecule type" value="Genomic_DNA"/>
</dbReference>
<evidence type="ECO:0000256" key="5">
    <source>
        <dbReference type="PROSITE-ProRule" id="PRU00201"/>
    </source>
</evidence>
<proteinExistence type="predicted"/>
<feature type="compositionally biased region" description="Low complexity" evidence="6">
    <location>
        <begin position="325"/>
        <end position="339"/>
    </location>
</feature>
<dbReference type="Proteomes" id="UP000663852">
    <property type="component" value="Unassembled WGS sequence"/>
</dbReference>
<dbReference type="SUPFAM" id="SSF49417">
    <property type="entry name" value="p53-like transcription factors"/>
    <property type="match status" value="1"/>
</dbReference>
<feature type="domain" description="T-box" evidence="7">
    <location>
        <begin position="183"/>
        <end position="376"/>
    </location>
</feature>
<keyword evidence="10" id="KW-1185">Reference proteome</keyword>
<comment type="caution">
    <text evidence="8">The sequence shown here is derived from an EMBL/GenBank/DDBJ whole genome shotgun (WGS) entry which is preliminary data.</text>
</comment>
<dbReference type="OrthoDB" id="7442607at2759"/>
<dbReference type="GO" id="GO:0005634">
    <property type="term" value="C:nucleus"/>
    <property type="evidence" value="ECO:0007669"/>
    <property type="project" value="UniProtKB-SubCell"/>
</dbReference>
<evidence type="ECO:0000313" key="10">
    <source>
        <dbReference type="Proteomes" id="UP000663828"/>
    </source>
</evidence>
<feature type="compositionally biased region" description="Polar residues" evidence="6">
    <location>
        <begin position="65"/>
        <end position="75"/>
    </location>
</feature>
<dbReference type="EMBL" id="CAJNOR010001213">
    <property type="protein sequence ID" value="CAF1099041.1"/>
    <property type="molecule type" value="Genomic_DNA"/>
</dbReference>
<organism evidence="8 10">
    <name type="scientific">Adineta ricciae</name>
    <name type="common">Rotifer</name>
    <dbReference type="NCBI Taxonomy" id="249248"/>
    <lineage>
        <taxon>Eukaryota</taxon>
        <taxon>Metazoa</taxon>
        <taxon>Spiralia</taxon>
        <taxon>Gnathifera</taxon>
        <taxon>Rotifera</taxon>
        <taxon>Eurotatoria</taxon>
        <taxon>Bdelloidea</taxon>
        <taxon>Adinetida</taxon>
        <taxon>Adinetidae</taxon>
        <taxon>Adineta</taxon>
    </lineage>
</organism>
<accession>A0A814P0E4</accession>
<keyword evidence="1" id="KW-0805">Transcription regulation</keyword>
<dbReference type="PRINTS" id="PR00937">
    <property type="entry name" value="TBOX"/>
</dbReference>
<dbReference type="InterPro" id="IPR036960">
    <property type="entry name" value="T-box_sf"/>
</dbReference>
<dbReference type="GO" id="GO:0001708">
    <property type="term" value="P:cell fate specification"/>
    <property type="evidence" value="ECO:0007669"/>
    <property type="project" value="TreeGrafter"/>
</dbReference>
<sequence>MLTPLATKEEDETKLSSEYYSPHYTPQHHHYYYHPIPFNDDSNNLHHPQTPSVYDPTQYYALSPGYSQSQSTAPTRLNEDDPNNQLSSTIYMPIYHHHHRHQYSPDEIIYPQKSVDQQSASIYDYNISPIPPIPPNQMFHQHPNYMQTPTEQTPCSTSNSGDYMTPYSPLNGACRSDSIIVELVNRPLWLRFAPHTLENIITKTGRRMFPTLEYKVYGLKPEATYNMYVDMILVDVNHWKFNSGKWVPSGQAEQCQKTNHVYLHPDSPNSGAHWMRNEKISFSKLKLTNNKQLPTGHPQNQMTLILNSMHKYMPRLNIVEVSGRSSDPTSSNKSNSPPKHTFTFPETQFIAVTAYQNTDVTQLKIDNNPFAKGFRDSSDNRSTYHSYSYGSPSPPYGLVNSAPLDYYGNAAYEHQQAYKKKRHN</sequence>
<evidence type="ECO:0000256" key="3">
    <source>
        <dbReference type="ARBA" id="ARBA00023163"/>
    </source>
</evidence>
<evidence type="ECO:0000313" key="9">
    <source>
        <dbReference type="EMBL" id="CAF1427293.1"/>
    </source>
</evidence>
<dbReference type="GO" id="GO:0000978">
    <property type="term" value="F:RNA polymerase II cis-regulatory region sequence-specific DNA binding"/>
    <property type="evidence" value="ECO:0007669"/>
    <property type="project" value="InterPro"/>
</dbReference>